<evidence type="ECO:0000313" key="1">
    <source>
        <dbReference type="EMBL" id="KAL3599429.1"/>
    </source>
</evidence>
<keyword evidence="2" id="KW-1185">Reference proteome</keyword>
<sequence>MATVAEDSVIKVAALGGYLRQASYGHALALRLGIFLNVMVTINGCNIRNSGLKNVGNEFRKLVCPICTGLALIVCFFGYVVRPHFFGPSILNGTGAPCTAPSVK</sequence>
<organism evidence="1 2">
    <name type="scientific">Populus alba</name>
    <name type="common">White poplar</name>
    <dbReference type="NCBI Taxonomy" id="43335"/>
    <lineage>
        <taxon>Eukaryota</taxon>
        <taxon>Viridiplantae</taxon>
        <taxon>Streptophyta</taxon>
        <taxon>Embryophyta</taxon>
        <taxon>Tracheophyta</taxon>
        <taxon>Spermatophyta</taxon>
        <taxon>Magnoliopsida</taxon>
        <taxon>eudicotyledons</taxon>
        <taxon>Gunneridae</taxon>
        <taxon>Pentapetalae</taxon>
        <taxon>rosids</taxon>
        <taxon>fabids</taxon>
        <taxon>Malpighiales</taxon>
        <taxon>Salicaceae</taxon>
        <taxon>Saliceae</taxon>
        <taxon>Populus</taxon>
    </lineage>
</organism>
<dbReference type="Proteomes" id="UP000309997">
    <property type="component" value="Unassembled WGS sequence"/>
</dbReference>
<dbReference type="EMBL" id="RCHU02000003">
    <property type="protein sequence ID" value="KAL3599429.1"/>
    <property type="molecule type" value="Genomic_DNA"/>
</dbReference>
<proteinExistence type="predicted"/>
<protein>
    <submittedName>
        <fullName evidence="1">Uncharacterized protein</fullName>
    </submittedName>
</protein>
<evidence type="ECO:0000313" key="2">
    <source>
        <dbReference type="Proteomes" id="UP000309997"/>
    </source>
</evidence>
<gene>
    <name evidence="1" type="ORF">D5086_007347</name>
</gene>
<accession>A0ACC4CN48</accession>
<comment type="caution">
    <text evidence="1">The sequence shown here is derived from an EMBL/GenBank/DDBJ whole genome shotgun (WGS) entry which is preliminary data.</text>
</comment>
<name>A0ACC4CN48_POPAL</name>
<reference evidence="1 2" key="1">
    <citation type="journal article" date="2024" name="Plant Biotechnol. J.">
        <title>Genome and CRISPR/Cas9 system of a widespread forest tree (Populus alba) in the world.</title>
        <authorList>
            <person name="Liu Y.J."/>
            <person name="Jiang P.F."/>
            <person name="Han X.M."/>
            <person name="Li X.Y."/>
            <person name="Wang H.M."/>
            <person name="Wang Y.J."/>
            <person name="Wang X.X."/>
            <person name="Zeng Q.Y."/>
        </authorList>
    </citation>
    <scope>NUCLEOTIDE SEQUENCE [LARGE SCALE GENOMIC DNA]</scope>
    <source>
        <strain evidence="2">cv. PAL-ZL1</strain>
    </source>
</reference>